<dbReference type="GO" id="GO:0000290">
    <property type="term" value="P:deadenylation-dependent decapping of nuclear-transcribed mRNA"/>
    <property type="evidence" value="ECO:0007669"/>
    <property type="project" value="InterPro"/>
</dbReference>
<proteinExistence type="predicted"/>
<dbReference type="GO" id="GO:0033962">
    <property type="term" value="P:P-body assembly"/>
    <property type="evidence" value="ECO:0007669"/>
    <property type="project" value="TreeGrafter"/>
</dbReference>
<organism evidence="4 5">
    <name type="scientific">Parthenolecanium corni</name>
    <dbReference type="NCBI Taxonomy" id="536013"/>
    <lineage>
        <taxon>Eukaryota</taxon>
        <taxon>Metazoa</taxon>
        <taxon>Ecdysozoa</taxon>
        <taxon>Arthropoda</taxon>
        <taxon>Hexapoda</taxon>
        <taxon>Insecta</taxon>
        <taxon>Pterygota</taxon>
        <taxon>Neoptera</taxon>
        <taxon>Paraneoptera</taxon>
        <taxon>Hemiptera</taxon>
        <taxon>Sternorrhyncha</taxon>
        <taxon>Coccoidea</taxon>
        <taxon>Coccidae</taxon>
        <taxon>Parthenolecanium</taxon>
    </lineage>
</organism>
<dbReference type="PANTHER" id="PTHR21551:SF0">
    <property type="entry name" value="PROTEIN ASSOCIATED WITH TOPO II RELATED-1, ISOFORM A"/>
    <property type="match status" value="1"/>
</dbReference>
<comment type="subcellular location">
    <subcellularLocation>
        <location evidence="1">Cytoplasm</location>
        <location evidence="1">P-body</location>
    </subcellularLocation>
</comment>
<evidence type="ECO:0000256" key="1">
    <source>
        <dbReference type="ARBA" id="ARBA00004201"/>
    </source>
</evidence>
<evidence type="ECO:0000313" key="5">
    <source>
        <dbReference type="Proteomes" id="UP001367676"/>
    </source>
</evidence>
<dbReference type="EMBL" id="JBBCAQ010000033">
    <property type="protein sequence ID" value="KAK7582612.1"/>
    <property type="molecule type" value="Genomic_DNA"/>
</dbReference>
<keyword evidence="2" id="KW-0963">Cytoplasm</keyword>
<dbReference type="PANTHER" id="PTHR21551">
    <property type="entry name" value="TOPOISOMERASE II-ASSOCIATED PROTEIN PAT1"/>
    <property type="match status" value="1"/>
</dbReference>
<reference evidence="4 5" key="1">
    <citation type="submission" date="2024-03" db="EMBL/GenBank/DDBJ databases">
        <title>Adaptation during the transition from Ophiocordyceps entomopathogen to insect associate is accompanied by gene loss and intensified selection.</title>
        <authorList>
            <person name="Ward C.M."/>
            <person name="Onetto C.A."/>
            <person name="Borneman A.R."/>
        </authorList>
    </citation>
    <scope>NUCLEOTIDE SEQUENCE [LARGE SCALE GENOMIC DNA]</scope>
    <source>
        <strain evidence="4">AWRI1</strain>
        <tissue evidence="4">Single Adult Female</tissue>
    </source>
</reference>
<dbReference type="Proteomes" id="UP001367676">
    <property type="component" value="Unassembled WGS sequence"/>
</dbReference>
<dbReference type="GO" id="GO:0000932">
    <property type="term" value="C:P-body"/>
    <property type="evidence" value="ECO:0007669"/>
    <property type="project" value="UniProtKB-SubCell"/>
</dbReference>
<gene>
    <name evidence="4" type="ORF">V9T40_014057</name>
</gene>
<comment type="caution">
    <text evidence="4">The sequence shown here is derived from an EMBL/GenBank/DDBJ whole genome shotgun (WGS) entry which is preliminary data.</text>
</comment>
<evidence type="ECO:0000256" key="2">
    <source>
        <dbReference type="ARBA" id="ARBA00022490"/>
    </source>
</evidence>
<sequence>MESGNAEDDEESTADKDYDCLYSETGIILEDEEEYDVFNNETFGGPLPDDQNELPSMELQPKWEDYDLHNDETFGEENMEYDWEAEHEKLVEIMEKDTSVDKTDEKKQTFSKKSKISKPNGYLGVDHLSDVFPLVDSSEINKENVFSTNFQKSDRFGDAFSRDNEDFLSDHSSTKDGLLKETKNFCPFTLKSQIEGLENEAISYAQGYSLFASGTNLLQNAGIHIPPVTSANSSPVKPVDHLEKKIDAMKIQSSVNAIPSVSDLEKQWISDAASKPVITADCFRAYNSAFFVNNAFVNNSNSSFASSPVKANLETFSTVTESFREEPNQMVMQLQKMVYSSVPGASVKNENDINGSQFQGKPYTVSMIPNSGVMMYNNIRYQIPSTFTDSNGQVTMNTCVNNNAIGLNRNKMPSLVDPSVLLPSDPTSRLIENPSMLIDGAMSGSNLAALLRNNDTGVGMPVFPPPPPGLTIDPSKIVRVQNTAALQAPPQLSSYLTLPPPQVLNGIITVEQQKQLMKMQKENSISNVDEYAGMMTEREKYWLAGVQLLQINSMDPHKDDYYFTNYQARRKGNRNKNQNQNNSTWKNQHTKDYSPLQFENSLGRVQIGSVVAPRKVIDTYLIESSPKHGKTSELIHEDPIANTSSRKRKAIMLNIENMYGRIMALENLQMNGSKIKTDPATIKAEYINIATALREEILNLKDDLKIIMSIKKGKRLILKFLSFCDDVGDVWFQLFEILDRIIRGDYEHCVLLSYLPYFRAWLSKTDLATAVRIADYFKRNLNFFLQDKFSISVIANMIEHAELVYFVGSPEDQSKWMDFVMCLAEKAHSSVESIERPVVSVKPQVLRSHLLKCKKLENDVSFFGQLSQVSIGCINFRLDVSVFGWMSQFSDGCLNFRLDVSIFG</sequence>
<dbReference type="InterPro" id="IPR039900">
    <property type="entry name" value="Pat1-like"/>
</dbReference>
<accession>A0AAN9Y1V5</accession>
<evidence type="ECO:0000313" key="4">
    <source>
        <dbReference type="EMBL" id="KAK7582612.1"/>
    </source>
</evidence>
<keyword evidence="5" id="KW-1185">Reference proteome</keyword>
<name>A0AAN9Y1V5_9HEMI</name>
<evidence type="ECO:0000256" key="3">
    <source>
        <dbReference type="SAM" id="MobiDB-lite"/>
    </source>
</evidence>
<protein>
    <submittedName>
        <fullName evidence="4">Uncharacterized protein</fullName>
    </submittedName>
</protein>
<dbReference type="GO" id="GO:0003723">
    <property type="term" value="F:RNA binding"/>
    <property type="evidence" value="ECO:0007669"/>
    <property type="project" value="TreeGrafter"/>
</dbReference>
<feature type="compositionally biased region" description="Low complexity" evidence="3">
    <location>
        <begin position="575"/>
        <end position="587"/>
    </location>
</feature>
<dbReference type="AlphaFoldDB" id="A0AAN9Y1V5"/>
<feature type="region of interest" description="Disordered" evidence="3">
    <location>
        <begin position="571"/>
        <end position="591"/>
    </location>
</feature>